<feature type="region of interest" description="Disordered" evidence="1">
    <location>
        <begin position="1"/>
        <end position="47"/>
    </location>
</feature>
<dbReference type="AlphaFoldDB" id="A0AAV7EU75"/>
<evidence type="ECO:0000313" key="4">
    <source>
        <dbReference type="Proteomes" id="UP000825729"/>
    </source>
</evidence>
<evidence type="ECO:0000313" key="3">
    <source>
        <dbReference type="EMBL" id="KAG9452460.1"/>
    </source>
</evidence>
<accession>A0AAV7EU75</accession>
<dbReference type="PANTHER" id="PTHR35297">
    <property type="entry name" value="PROTEIN, PUTATIVE-RELATED"/>
    <property type="match status" value="1"/>
</dbReference>
<reference evidence="3 4" key="1">
    <citation type="submission" date="2021-07" db="EMBL/GenBank/DDBJ databases">
        <title>The Aristolochia fimbriata genome: insights into angiosperm evolution, floral development and chemical biosynthesis.</title>
        <authorList>
            <person name="Jiao Y."/>
        </authorList>
    </citation>
    <scope>NUCLEOTIDE SEQUENCE [LARGE SCALE GENOMIC DNA]</scope>
    <source>
        <strain evidence="3">IBCAS-2021</strain>
        <tissue evidence="3">Leaf</tissue>
    </source>
</reference>
<gene>
    <name evidence="3" type="ORF">H6P81_005364</name>
</gene>
<protein>
    <submittedName>
        <fullName evidence="3">Uncharacterized protein</fullName>
    </submittedName>
</protein>
<name>A0AAV7EU75_ARIFI</name>
<evidence type="ECO:0000256" key="2">
    <source>
        <dbReference type="SAM" id="Phobius"/>
    </source>
</evidence>
<proteinExistence type="predicted"/>
<dbReference type="PANTHER" id="PTHR35297:SF2">
    <property type="entry name" value="PROTEIN, PUTATIVE-RELATED"/>
    <property type="match status" value="1"/>
</dbReference>
<dbReference type="EMBL" id="JAINDJ010000003">
    <property type="protein sequence ID" value="KAG9452460.1"/>
    <property type="molecule type" value="Genomic_DNA"/>
</dbReference>
<sequence>MQRQSLGSPASKLHVHGVKEEDLDGDEKRRELGERDGDKKAEKVHRSSRRGEDSVIHLIPFVVLACFLILVLVSHSPSDEELLKHGGFKRFSDQEGTMRVDSDFERLLEMKKGNVLGVVAVVVVPKGVVVELVNGLRPEVVFTLSACSVGRWDGKRPCMIVHFNHASFWVS</sequence>
<keyword evidence="2" id="KW-0812">Transmembrane</keyword>
<keyword evidence="2" id="KW-1133">Transmembrane helix</keyword>
<dbReference type="Proteomes" id="UP000825729">
    <property type="component" value="Unassembled WGS sequence"/>
</dbReference>
<feature type="compositionally biased region" description="Basic and acidic residues" evidence="1">
    <location>
        <begin position="26"/>
        <end position="47"/>
    </location>
</feature>
<organism evidence="3 4">
    <name type="scientific">Aristolochia fimbriata</name>
    <name type="common">White veined hardy Dutchman's pipe vine</name>
    <dbReference type="NCBI Taxonomy" id="158543"/>
    <lineage>
        <taxon>Eukaryota</taxon>
        <taxon>Viridiplantae</taxon>
        <taxon>Streptophyta</taxon>
        <taxon>Embryophyta</taxon>
        <taxon>Tracheophyta</taxon>
        <taxon>Spermatophyta</taxon>
        <taxon>Magnoliopsida</taxon>
        <taxon>Magnoliidae</taxon>
        <taxon>Piperales</taxon>
        <taxon>Aristolochiaceae</taxon>
        <taxon>Aristolochia</taxon>
    </lineage>
</organism>
<comment type="caution">
    <text evidence="3">The sequence shown here is derived from an EMBL/GenBank/DDBJ whole genome shotgun (WGS) entry which is preliminary data.</text>
</comment>
<keyword evidence="2" id="KW-0472">Membrane</keyword>
<evidence type="ECO:0000256" key="1">
    <source>
        <dbReference type="SAM" id="MobiDB-lite"/>
    </source>
</evidence>
<feature type="transmembrane region" description="Helical" evidence="2">
    <location>
        <begin position="55"/>
        <end position="73"/>
    </location>
</feature>
<keyword evidence="4" id="KW-1185">Reference proteome</keyword>